<name>A0ABM9NM55_9GAMM</name>
<accession>A0ABM9NM55</accession>
<evidence type="ECO:0000313" key="2">
    <source>
        <dbReference type="EMBL" id="CAL1241733.1"/>
    </source>
</evidence>
<dbReference type="EMBL" id="OZ026884">
    <property type="protein sequence ID" value="CAL1241733.1"/>
    <property type="molecule type" value="Genomic_DNA"/>
</dbReference>
<feature type="region of interest" description="Disordered" evidence="1">
    <location>
        <begin position="1"/>
        <end position="21"/>
    </location>
</feature>
<gene>
    <name evidence="2" type="ORF">MECH1_V1_2957</name>
</gene>
<dbReference type="Proteomes" id="UP001497493">
    <property type="component" value="Chromosome"/>
</dbReference>
<reference evidence="2 3" key="1">
    <citation type="submission" date="2024-04" db="EMBL/GenBank/DDBJ databases">
        <authorList>
            <person name="Cremers G."/>
        </authorList>
    </citation>
    <scope>NUCLEOTIDE SEQUENCE [LARGE SCALE GENOMIC DNA]</scope>
    <source>
        <strain evidence="2">MeCH1-AG</strain>
    </source>
</reference>
<evidence type="ECO:0000313" key="3">
    <source>
        <dbReference type="Proteomes" id="UP001497493"/>
    </source>
</evidence>
<evidence type="ECO:0000256" key="1">
    <source>
        <dbReference type="SAM" id="MobiDB-lite"/>
    </source>
</evidence>
<sequence length="233" mass="24521">MAAFHRAGPNEARRSPAPIGCSGGRGPRIAAGWGGVLGLALAAGGCTFLNTGPERIPVAVQGPEGVSSEPVGEGRRVVVQLPFADQRPDPDHCGVQKITYGLTPGLILCTGLPADDLGRQLVNSLRAAGYAARAADGTRPKDALLIEGQLLKLYIEPVQGVANTEADLHVRLLARSADGLEAEREFYLKGRAGDYQRALNSAVRKTLTAMVEAIGQLLERYPTIGQPAAREEP</sequence>
<organism evidence="2 3">
    <name type="scientific">Candidatus Methylocalor cossyra</name>
    <dbReference type="NCBI Taxonomy" id="3108543"/>
    <lineage>
        <taxon>Bacteria</taxon>
        <taxon>Pseudomonadati</taxon>
        <taxon>Pseudomonadota</taxon>
        <taxon>Gammaproteobacteria</taxon>
        <taxon>Methylococcales</taxon>
        <taxon>Methylococcaceae</taxon>
        <taxon>Candidatus Methylocalor</taxon>
    </lineage>
</organism>
<keyword evidence="2" id="KW-0449">Lipoprotein</keyword>
<protein>
    <submittedName>
        <fullName evidence="2">Uncharacterized lipoprotein YajG</fullName>
    </submittedName>
</protein>
<keyword evidence="3" id="KW-1185">Reference proteome</keyword>
<dbReference type="RefSeq" id="WP_348758226.1">
    <property type="nucleotide sequence ID" value="NZ_OZ026884.1"/>
</dbReference>
<proteinExistence type="predicted"/>